<keyword evidence="3" id="KW-1185">Reference proteome</keyword>
<protein>
    <submittedName>
        <fullName evidence="2">Uncharacterized protein</fullName>
    </submittedName>
</protein>
<organism evidence="2 3">
    <name type="scientific">Pseudoxanthomonas indica</name>
    <dbReference type="NCBI Taxonomy" id="428993"/>
    <lineage>
        <taxon>Bacteria</taxon>
        <taxon>Pseudomonadati</taxon>
        <taxon>Pseudomonadota</taxon>
        <taxon>Gammaproteobacteria</taxon>
        <taxon>Lysobacterales</taxon>
        <taxon>Lysobacteraceae</taxon>
        <taxon>Pseudoxanthomonas</taxon>
    </lineage>
</organism>
<evidence type="ECO:0000313" key="2">
    <source>
        <dbReference type="EMBL" id="SKC78484.1"/>
    </source>
</evidence>
<dbReference type="OrthoDB" id="9031517at2"/>
<gene>
    <name evidence="2" type="ORF">SAMN06296058_2962</name>
</gene>
<reference evidence="2 3" key="1">
    <citation type="submission" date="2017-02" db="EMBL/GenBank/DDBJ databases">
        <authorList>
            <person name="Peterson S.W."/>
        </authorList>
    </citation>
    <scope>NUCLEOTIDE SEQUENCE [LARGE SCALE GENOMIC DNA]</scope>
    <source>
        <strain evidence="2 3">P15</strain>
    </source>
</reference>
<dbReference type="STRING" id="428993.SAMN06296058_2962"/>
<evidence type="ECO:0000313" key="3">
    <source>
        <dbReference type="Proteomes" id="UP000190341"/>
    </source>
</evidence>
<dbReference type="EMBL" id="FUZV01000002">
    <property type="protein sequence ID" value="SKC78484.1"/>
    <property type="molecule type" value="Genomic_DNA"/>
</dbReference>
<name>A0A1T5LRG9_9GAMM</name>
<dbReference type="Proteomes" id="UP000190341">
    <property type="component" value="Unassembled WGS sequence"/>
</dbReference>
<feature type="region of interest" description="Disordered" evidence="1">
    <location>
        <begin position="1"/>
        <end position="22"/>
    </location>
</feature>
<sequence length="327" mass="36771">MSQHHKNSRSSSSPPYLWQPGVGPDTRCLETMRDHFRRPAEPMGEAWFMADRRRVFDDLRGNLDDCSLEQLTRPLGEIASGNSCFGPMQEWTLWYRYLLAQLIPRHAERSYESLFQHLVAAFIAVHPRGIEGGYAGFADDAMQTLGRCLMDPSRWKGDQLAVPAPEDPFAGGRDAAFEWHVACGDSSAAMFLCAKYLPEDDLDSWLGSVFAIRCPKWTTQIYCWLLDAYPLLSGRVLELAKLVTDAQSEVVWHGALVLQGDYSGIYTPDRQPLPLLSPSRCDAVLAAAKRHVSEASYFAWLDGIKQYAYLETSLGDKPIRFAELLAM</sequence>
<evidence type="ECO:0000256" key="1">
    <source>
        <dbReference type="SAM" id="MobiDB-lite"/>
    </source>
</evidence>
<dbReference type="AlphaFoldDB" id="A0A1T5LRG9"/>
<proteinExistence type="predicted"/>
<accession>A0A1T5LRG9</accession>